<dbReference type="Pfam" id="PF05685">
    <property type="entry name" value="Uma2"/>
    <property type="match status" value="1"/>
</dbReference>
<dbReference type="Proteomes" id="UP000217895">
    <property type="component" value="Chromosome"/>
</dbReference>
<gene>
    <name evidence="3" type="ORF">NIES2135_33700</name>
</gene>
<evidence type="ECO:0000313" key="3">
    <source>
        <dbReference type="EMBL" id="BAY56536.1"/>
    </source>
</evidence>
<dbReference type="CDD" id="cd06260">
    <property type="entry name" value="DUF820-like"/>
    <property type="match status" value="1"/>
</dbReference>
<name>A0A1Z4JIJ2_LEPBY</name>
<evidence type="ECO:0000313" key="4">
    <source>
        <dbReference type="Proteomes" id="UP000217895"/>
    </source>
</evidence>
<accession>A0A1Z4JIJ2</accession>
<dbReference type="AlphaFoldDB" id="A0A1Z4JIJ2"/>
<protein>
    <recommendedName>
        <fullName evidence="2">Putative restriction endonuclease domain-containing protein</fullName>
    </recommendedName>
</protein>
<feature type="compositionally biased region" description="Pro residues" evidence="1">
    <location>
        <begin position="1"/>
        <end position="16"/>
    </location>
</feature>
<reference evidence="3 4" key="1">
    <citation type="submission" date="2017-06" db="EMBL/GenBank/DDBJ databases">
        <title>Genome sequencing of cyanobaciteial culture collection at National Institute for Environmental Studies (NIES).</title>
        <authorList>
            <person name="Hirose Y."/>
            <person name="Shimura Y."/>
            <person name="Fujisawa T."/>
            <person name="Nakamura Y."/>
            <person name="Kawachi M."/>
        </authorList>
    </citation>
    <scope>NUCLEOTIDE SEQUENCE [LARGE SCALE GENOMIC DNA]</scope>
    <source>
        <strain evidence="3 4">NIES-2135</strain>
    </source>
</reference>
<proteinExistence type="predicted"/>
<evidence type="ECO:0000256" key="1">
    <source>
        <dbReference type="SAM" id="MobiDB-lite"/>
    </source>
</evidence>
<dbReference type="EMBL" id="AP018203">
    <property type="protein sequence ID" value="BAY56536.1"/>
    <property type="molecule type" value="Genomic_DNA"/>
</dbReference>
<organism evidence="3 4">
    <name type="scientific">Leptolyngbya boryana NIES-2135</name>
    <dbReference type="NCBI Taxonomy" id="1973484"/>
    <lineage>
        <taxon>Bacteria</taxon>
        <taxon>Bacillati</taxon>
        <taxon>Cyanobacteriota</taxon>
        <taxon>Cyanophyceae</taxon>
        <taxon>Leptolyngbyales</taxon>
        <taxon>Leptolyngbyaceae</taxon>
        <taxon>Leptolyngbya group</taxon>
        <taxon>Leptolyngbya</taxon>
    </lineage>
</organism>
<evidence type="ECO:0000259" key="2">
    <source>
        <dbReference type="Pfam" id="PF05685"/>
    </source>
</evidence>
<feature type="domain" description="Putative restriction endonuclease" evidence="2">
    <location>
        <begin position="22"/>
        <end position="215"/>
    </location>
</feature>
<feature type="region of interest" description="Disordered" evidence="1">
    <location>
        <begin position="1"/>
        <end position="32"/>
    </location>
</feature>
<feature type="region of interest" description="Disordered" evidence="1">
    <location>
        <begin position="140"/>
        <end position="161"/>
    </location>
</feature>
<keyword evidence="4" id="KW-1185">Reference proteome</keyword>
<dbReference type="InterPro" id="IPR008538">
    <property type="entry name" value="Uma2"/>
</dbReference>
<sequence length="295" mass="34298">MTSPFPQPDPPLPPWQTLPTMYDLPSENPEEPGLPDEFHDLQPQLLSRTLRLSQSVTDQFFTGAELNLYYDSAHPQWYKRPDWFLSIGVPRLYQGRDLRNSYVIWQERRAPFVVVELLSPGTEKEDLGSYADTPEIELEPLQPVREASETPTAKGQKSEKPPSKWKVYEQILRVPYYIVFSRYDDQVHFFKLVGGKYQAQPLDPENSRIWIPELEIGLGLWQGEFEGICRSWLRWYDDQGNWILTDAEQERQRANQAESQLLQVARNLLQTGMSIEQVSQITGLTETEVQQLQTE</sequence>
<dbReference type="PANTHER" id="PTHR33352:SF3">
    <property type="entry name" value="SLR1612 PROTEIN"/>
    <property type="match status" value="1"/>
</dbReference>
<dbReference type="PANTHER" id="PTHR33352">
    <property type="entry name" value="SLR1095 PROTEIN"/>
    <property type="match status" value="1"/>
</dbReference>